<evidence type="ECO:0000259" key="1">
    <source>
        <dbReference type="Pfam" id="PF10120"/>
    </source>
</evidence>
<dbReference type="PANTHER" id="PTHR40730:SF4">
    <property type="entry name" value="TRANSCRIPTIONAL REGULATOR"/>
    <property type="match status" value="1"/>
</dbReference>
<evidence type="ECO:0000313" key="2">
    <source>
        <dbReference type="EMBL" id="WFN37825.1"/>
    </source>
</evidence>
<dbReference type="RefSeq" id="WP_278100666.1">
    <property type="nucleotide sequence ID" value="NZ_CP091092.1"/>
</dbReference>
<dbReference type="SUPFAM" id="SSF53639">
    <property type="entry name" value="AraD/HMP-PK domain-like"/>
    <property type="match status" value="1"/>
</dbReference>
<keyword evidence="2" id="KW-0808">Transferase</keyword>
<dbReference type="AlphaFoldDB" id="A0AAF0JNP7"/>
<dbReference type="Proteomes" id="UP001218895">
    <property type="component" value="Chromosome"/>
</dbReference>
<dbReference type="KEGG" id="manq:L1994_05430"/>
<keyword evidence="2" id="KW-0418">Kinase</keyword>
<dbReference type="EMBL" id="CP091092">
    <property type="protein sequence ID" value="WFN37825.1"/>
    <property type="molecule type" value="Genomic_DNA"/>
</dbReference>
<dbReference type="InterPro" id="IPR019293">
    <property type="entry name" value="ThiN"/>
</dbReference>
<proteinExistence type="predicted"/>
<gene>
    <name evidence="2" type="ORF">L1994_05430</name>
</gene>
<feature type="domain" description="Thiamine-phosphate synthase ThiN" evidence="1">
    <location>
        <begin position="13"/>
        <end position="173"/>
    </location>
</feature>
<dbReference type="Pfam" id="PF10120">
    <property type="entry name" value="ThiN"/>
    <property type="match status" value="1"/>
</dbReference>
<dbReference type="GO" id="GO:0016301">
    <property type="term" value="F:kinase activity"/>
    <property type="evidence" value="ECO:0007669"/>
    <property type="project" value="UniProtKB-KW"/>
</dbReference>
<evidence type="ECO:0000313" key="3">
    <source>
        <dbReference type="Proteomes" id="UP001218895"/>
    </source>
</evidence>
<name>A0AAF0JNP7_9EURY</name>
<dbReference type="GeneID" id="79949818"/>
<protein>
    <submittedName>
        <fullName evidence="2">Phosphomethylpyrimidine kinase</fullName>
    </submittedName>
</protein>
<reference evidence="2" key="1">
    <citation type="submission" date="2022-01" db="EMBL/GenBank/DDBJ databases">
        <title>Complete genome of Methanomicrobium antiquum DSM 21220.</title>
        <authorList>
            <person name="Chen S.-C."/>
            <person name="You Y.-T."/>
            <person name="Zhou Y.-Z."/>
            <person name="Lai M.-C."/>
        </authorList>
    </citation>
    <scope>NUCLEOTIDE SEQUENCE</scope>
    <source>
        <strain evidence="2">DSM 21220</strain>
    </source>
</reference>
<keyword evidence="3" id="KW-1185">Reference proteome</keyword>
<dbReference type="InterPro" id="IPR036409">
    <property type="entry name" value="Aldolase_II/adducin_N_sf"/>
</dbReference>
<sequence>MSEIEKKLIIDKLENAVSKLTEHIPVSFIPDAGTNLAYATYHARMLSDLAVTDGGIIVLNGSVFYKGSVKFGVQSNISKTVLTAMKFDQDIRSAGIIHFSDDIIQKADELLLEVRSFNREKEPAGISTIDWGTAFCCEEDNVPDLIYDRGTNIKEPLIRIFGEDPMTVVNNIIMIAERINNKN</sequence>
<accession>A0AAF0JNP7</accession>
<organism evidence="2 3">
    <name type="scientific">Methanomicrobium antiquum</name>
    <dbReference type="NCBI Taxonomy" id="487686"/>
    <lineage>
        <taxon>Archaea</taxon>
        <taxon>Methanobacteriati</taxon>
        <taxon>Methanobacteriota</taxon>
        <taxon>Stenosarchaea group</taxon>
        <taxon>Methanomicrobia</taxon>
        <taxon>Methanomicrobiales</taxon>
        <taxon>Methanomicrobiaceae</taxon>
        <taxon>Methanomicrobium</taxon>
    </lineage>
</organism>
<dbReference type="PANTHER" id="PTHR40730">
    <property type="entry name" value="TRANSCRIPTIONAL REGULATOR PROTEIN-LIKE PROTEIN"/>
    <property type="match status" value="1"/>
</dbReference>
<dbReference type="Gene3D" id="3.40.225.10">
    <property type="entry name" value="Class II aldolase/adducin N-terminal domain"/>
    <property type="match status" value="1"/>
</dbReference>